<organism evidence="9 10">
    <name type="scientific">Mucilaginibacter sabulilitoris</name>
    <dbReference type="NCBI Taxonomy" id="1173583"/>
    <lineage>
        <taxon>Bacteria</taxon>
        <taxon>Pseudomonadati</taxon>
        <taxon>Bacteroidota</taxon>
        <taxon>Sphingobacteriia</taxon>
        <taxon>Sphingobacteriales</taxon>
        <taxon>Sphingobacteriaceae</taxon>
        <taxon>Mucilaginibacter</taxon>
    </lineage>
</organism>
<dbReference type="Pfam" id="PF07980">
    <property type="entry name" value="SusD_RagB"/>
    <property type="match status" value="1"/>
</dbReference>
<dbReference type="Pfam" id="PF14322">
    <property type="entry name" value="SusD-like_3"/>
    <property type="match status" value="1"/>
</dbReference>
<keyword evidence="4" id="KW-0472">Membrane</keyword>
<keyword evidence="3 6" id="KW-0732">Signal</keyword>
<evidence type="ECO:0000256" key="4">
    <source>
        <dbReference type="ARBA" id="ARBA00023136"/>
    </source>
</evidence>
<dbReference type="Gene3D" id="1.10.3780.10">
    <property type="entry name" value="SusD-like"/>
    <property type="match status" value="1"/>
</dbReference>
<protein>
    <submittedName>
        <fullName evidence="9">RagB/SusD family nutrient uptake outer membrane protein</fullName>
    </submittedName>
</protein>
<dbReference type="Gene3D" id="1.25.40.390">
    <property type="match status" value="1"/>
</dbReference>
<gene>
    <name evidence="9" type="ORF">SNE25_14515</name>
</gene>
<comment type="subcellular location">
    <subcellularLocation>
        <location evidence="1">Cell outer membrane</location>
    </subcellularLocation>
</comment>
<evidence type="ECO:0000256" key="2">
    <source>
        <dbReference type="ARBA" id="ARBA00006275"/>
    </source>
</evidence>
<feature type="domain" description="RagB/SusD" evidence="7">
    <location>
        <begin position="393"/>
        <end position="542"/>
    </location>
</feature>
<dbReference type="Proteomes" id="UP001324380">
    <property type="component" value="Chromosome"/>
</dbReference>
<evidence type="ECO:0000259" key="8">
    <source>
        <dbReference type="Pfam" id="PF14322"/>
    </source>
</evidence>
<dbReference type="InterPro" id="IPR033985">
    <property type="entry name" value="SusD-like_N"/>
</dbReference>
<dbReference type="EMBL" id="CP139558">
    <property type="protein sequence ID" value="WPU96735.1"/>
    <property type="molecule type" value="Genomic_DNA"/>
</dbReference>
<accession>A0ABZ0TUE7</accession>
<sequence length="542" mass="60471">MKKIFILCAAIIVTVGTFSCTKLDVPVESQYVKSNFPVTDADYTALLGTIYSNLSSSYAVPYWRMQDMSTDEAILPARDGNFDDGGQYRQLHYHTWTFDHPNVIGVWQWGFGGINTCNRIISVINSSSSSDTKKQTSIAEVKAMRALYLYFMMDLYGNVPIITDFPVTVQPATQPRAKVYAFIESELKAVLPLLPAKSSNAATNVSQYGRPTKGMVFALLAKMYLNSGVYTGTTRYQETVTMCDSVQANTNYFLDTKYRDIFLPTNGPAINETIFAVPYDQQIPGNQFTRFGFFYYLVQAYGFNVGLSIAMSTTPEFYNRFNIPGDDRTKTWLAGPQFYPDGNGGFTNQPIYYPAATPGVPANTQINIIPTLTLSGLKPMDLGNDVLTSQSEGVRSIKYYPDVNIIQATRLNSNDVPVFRLADVYLMKAEALLRGATSTIINGETQTPLTLVNKLRARAHAATASSIDLNGLLDERARELSWEAWRRNDLIRFGQFEKEYPLPVAGGKTDDLKMNTDPTRRLYPIPSTEIKTNPNLVQNPGY</sequence>
<evidence type="ECO:0000256" key="3">
    <source>
        <dbReference type="ARBA" id="ARBA00022729"/>
    </source>
</evidence>
<evidence type="ECO:0000256" key="6">
    <source>
        <dbReference type="SAM" id="SignalP"/>
    </source>
</evidence>
<dbReference type="InterPro" id="IPR012944">
    <property type="entry name" value="SusD_RagB_dom"/>
</dbReference>
<feature type="chain" id="PRO_5045663173" evidence="6">
    <location>
        <begin position="20"/>
        <end position="542"/>
    </location>
</feature>
<name>A0ABZ0TUE7_9SPHI</name>
<evidence type="ECO:0000256" key="1">
    <source>
        <dbReference type="ARBA" id="ARBA00004442"/>
    </source>
</evidence>
<dbReference type="PROSITE" id="PS51257">
    <property type="entry name" value="PROKAR_LIPOPROTEIN"/>
    <property type="match status" value="1"/>
</dbReference>
<evidence type="ECO:0000259" key="7">
    <source>
        <dbReference type="Pfam" id="PF07980"/>
    </source>
</evidence>
<evidence type="ECO:0000313" key="10">
    <source>
        <dbReference type="Proteomes" id="UP001324380"/>
    </source>
</evidence>
<dbReference type="RefSeq" id="WP_321565824.1">
    <property type="nucleotide sequence ID" value="NZ_CP139558.1"/>
</dbReference>
<keyword evidence="5" id="KW-0998">Cell outer membrane</keyword>
<comment type="similarity">
    <text evidence="2">Belongs to the SusD family.</text>
</comment>
<dbReference type="InterPro" id="IPR011990">
    <property type="entry name" value="TPR-like_helical_dom_sf"/>
</dbReference>
<evidence type="ECO:0000313" key="9">
    <source>
        <dbReference type="EMBL" id="WPU96735.1"/>
    </source>
</evidence>
<keyword evidence="10" id="KW-1185">Reference proteome</keyword>
<feature type="signal peptide" evidence="6">
    <location>
        <begin position="1"/>
        <end position="19"/>
    </location>
</feature>
<dbReference type="SUPFAM" id="SSF48452">
    <property type="entry name" value="TPR-like"/>
    <property type="match status" value="1"/>
</dbReference>
<feature type="domain" description="SusD-like N-terminal" evidence="8">
    <location>
        <begin position="41"/>
        <end position="225"/>
    </location>
</feature>
<proteinExistence type="inferred from homology"/>
<reference evidence="9 10" key="1">
    <citation type="submission" date="2023-11" db="EMBL/GenBank/DDBJ databases">
        <title>Analysis of the Genomes of Mucilaginibacter gossypii cycad 4 and M. sabulilitoris SNA2: microbes with the potential for plant growth promotion.</title>
        <authorList>
            <person name="Hirsch A.M."/>
            <person name="Humm E."/>
            <person name="Rubbi M."/>
            <person name="Del Vecchio G."/>
            <person name="Ha S.M."/>
            <person name="Pellegrini M."/>
            <person name="Gunsalus R.P."/>
        </authorList>
    </citation>
    <scope>NUCLEOTIDE SEQUENCE [LARGE SCALE GENOMIC DNA]</scope>
    <source>
        <strain evidence="9 10">SNA2</strain>
    </source>
</reference>
<evidence type="ECO:0000256" key="5">
    <source>
        <dbReference type="ARBA" id="ARBA00023237"/>
    </source>
</evidence>
<dbReference type="Gene3D" id="1.25.40.10">
    <property type="entry name" value="Tetratricopeptide repeat domain"/>
    <property type="match status" value="1"/>
</dbReference>